<gene>
    <name evidence="2" type="ORF">NW762_010490</name>
</gene>
<evidence type="ECO:0000313" key="3">
    <source>
        <dbReference type="Proteomes" id="UP001152049"/>
    </source>
</evidence>
<name>A0A9W8RT29_9HYPO</name>
<sequence length="162" mass="18005">MSVLSQEQASEVETIKKEEIPGMSTAIYVASTDHHKFLDEFGRKQYALGVEAGIAYAQKEMVAPLTARIAELEEQANNTSAYNLDLVAQASDKLRQGTSKLFYLAVSREDEVPEHTRPKLQDLGQEFQNLAFEFDDLVRGREGSQSTESSDGSWEGREGDAK</sequence>
<accession>A0A9W8RT29</accession>
<organism evidence="2 3">
    <name type="scientific">Fusarium torreyae</name>
    <dbReference type="NCBI Taxonomy" id="1237075"/>
    <lineage>
        <taxon>Eukaryota</taxon>
        <taxon>Fungi</taxon>
        <taxon>Dikarya</taxon>
        <taxon>Ascomycota</taxon>
        <taxon>Pezizomycotina</taxon>
        <taxon>Sordariomycetes</taxon>
        <taxon>Hypocreomycetidae</taxon>
        <taxon>Hypocreales</taxon>
        <taxon>Nectriaceae</taxon>
        <taxon>Fusarium</taxon>
    </lineage>
</organism>
<comment type="caution">
    <text evidence="2">The sequence shown here is derived from an EMBL/GenBank/DDBJ whole genome shotgun (WGS) entry which is preliminary data.</text>
</comment>
<dbReference type="Proteomes" id="UP001152049">
    <property type="component" value="Unassembled WGS sequence"/>
</dbReference>
<dbReference type="AlphaFoldDB" id="A0A9W8RT29"/>
<protein>
    <submittedName>
        <fullName evidence="2">Uncharacterized protein</fullName>
    </submittedName>
</protein>
<proteinExistence type="predicted"/>
<evidence type="ECO:0000256" key="1">
    <source>
        <dbReference type="SAM" id="MobiDB-lite"/>
    </source>
</evidence>
<feature type="region of interest" description="Disordered" evidence="1">
    <location>
        <begin position="138"/>
        <end position="162"/>
    </location>
</feature>
<keyword evidence="3" id="KW-1185">Reference proteome</keyword>
<dbReference type="OrthoDB" id="5104725at2759"/>
<feature type="compositionally biased region" description="Polar residues" evidence="1">
    <location>
        <begin position="143"/>
        <end position="152"/>
    </location>
</feature>
<evidence type="ECO:0000313" key="2">
    <source>
        <dbReference type="EMBL" id="KAJ4253335.1"/>
    </source>
</evidence>
<reference evidence="2" key="1">
    <citation type="submission" date="2022-09" db="EMBL/GenBank/DDBJ databases">
        <title>Fusarium specimens isolated from Avocado Roots.</title>
        <authorList>
            <person name="Stajich J."/>
            <person name="Roper C."/>
            <person name="Heimlech-Rivalta G."/>
        </authorList>
    </citation>
    <scope>NUCLEOTIDE SEQUENCE</scope>
    <source>
        <strain evidence="2">CF00136</strain>
    </source>
</reference>
<dbReference type="EMBL" id="JAOQAZ010000024">
    <property type="protein sequence ID" value="KAJ4253335.1"/>
    <property type="molecule type" value="Genomic_DNA"/>
</dbReference>